<dbReference type="AlphaFoldDB" id="A0A060ZC97"/>
<reference evidence="3 4" key="2">
    <citation type="submission" date="2021-03" db="EMBL/GenBank/DDBJ databases">
        <title>Genomic Encyclopedia of Type Strains, Phase IV (KMG-IV): sequencing the most valuable type-strain genomes for metagenomic binning, comparative biology and taxonomic classification.</title>
        <authorList>
            <person name="Goeker M."/>
        </authorList>
    </citation>
    <scope>NUCLEOTIDE SEQUENCE [LARGE SCALE GENOMIC DNA]</scope>
    <source>
        <strain evidence="3 4">DSM 41954</strain>
    </source>
</reference>
<accession>A0A060ZC97</accession>
<keyword evidence="1" id="KW-1133">Transmembrane helix</keyword>
<gene>
    <name evidence="3" type="ORF">J2Z30_004239</name>
    <name evidence="2" type="ORF">SIRAN589</name>
</gene>
<sequence>MSSPHTSSPAPDATVIRVGRRSALTGLPCSIVLMVIGAVGIFGVVLVATGKQKGESTVTGYVGLAFAVALGVLGIVLFIPFWANRRSRILIDHTGFWLEKGGLQRVIPWNSVAGVALYWSEFGRNGKIYSLELYPTATIDRDDPLLWSLVRDEEPLHPGLPRLRHRVTLTAPNQRPVAEAVRSRVPHIWLGESQRAAGHIGRPDIRGHRQRTRGRTS</sequence>
<dbReference type="EMBL" id="JAGGLR010000011">
    <property type="protein sequence ID" value="MBP2063218.1"/>
    <property type="molecule type" value="Genomic_DNA"/>
</dbReference>
<evidence type="ECO:0000256" key="1">
    <source>
        <dbReference type="SAM" id="Phobius"/>
    </source>
</evidence>
<dbReference type="RefSeq" id="WP_044566931.1">
    <property type="nucleotide sequence ID" value="NZ_BAABDR010000033.1"/>
</dbReference>
<dbReference type="GeneID" id="32469433"/>
<evidence type="ECO:0000313" key="2">
    <source>
        <dbReference type="EMBL" id="CDR02038.1"/>
    </source>
</evidence>
<reference evidence="2" key="1">
    <citation type="submission" date="2014-05" db="EMBL/GenBank/DDBJ databases">
        <authorList>
            <person name="Horn Fabian"/>
        </authorList>
    </citation>
    <scope>NUCLEOTIDE SEQUENCE</scope>
</reference>
<dbReference type="HOGENOM" id="CLU_1271695_0_0_11"/>
<feature type="transmembrane region" description="Helical" evidence="1">
    <location>
        <begin position="61"/>
        <end position="83"/>
    </location>
</feature>
<keyword evidence="1" id="KW-0812">Transmembrane</keyword>
<dbReference type="Proteomes" id="UP000756710">
    <property type="component" value="Unassembled WGS sequence"/>
</dbReference>
<dbReference type="EMBL" id="LK022848">
    <property type="protein sequence ID" value="CDR02038.1"/>
    <property type="molecule type" value="Genomic_DNA"/>
</dbReference>
<feature type="transmembrane region" description="Helical" evidence="1">
    <location>
        <begin position="27"/>
        <end position="49"/>
    </location>
</feature>
<keyword evidence="4" id="KW-1185">Reference proteome</keyword>
<evidence type="ECO:0000313" key="4">
    <source>
        <dbReference type="Proteomes" id="UP000756710"/>
    </source>
</evidence>
<organism evidence="2">
    <name type="scientific">Streptomyces iranensis</name>
    <dbReference type="NCBI Taxonomy" id="576784"/>
    <lineage>
        <taxon>Bacteria</taxon>
        <taxon>Bacillati</taxon>
        <taxon>Actinomycetota</taxon>
        <taxon>Actinomycetes</taxon>
        <taxon>Kitasatosporales</taxon>
        <taxon>Streptomycetaceae</taxon>
        <taxon>Streptomyces</taxon>
        <taxon>Streptomyces violaceusniger group</taxon>
    </lineage>
</organism>
<evidence type="ECO:0000313" key="3">
    <source>
        <dbReference type="EMBL" id="MBP2063218.1"/>
    </source>
</evidence>
<name>A0A060ZC97_9ACTN</name>
<keyword evidence="1" id="KW-0472">Membrane</keyword>
<proteinExistence type="predicted"/>
<protein>
    <submittedName>
        <fullName evidence="2">Uncharacterized protein</fullName>
    </submittedName>
</protein>